<keyword evidence="2 5" id="KW-0812">Transmembrane</keyword>
<dbReference type="Proteomes" id="UP000224634">
    <property type="component" value="Unassembled WGS sequence"/>
</dbReference>
<evidence type="ECO:0000313" key="6">
    <source>
        <dbReference type="EMBL" id="PGH12265.1"/>
    </source>
</evidence>
<organism evidence="6 7">
    <name type="scientific">Polytolypa hystricis (strain UAMH7299)</name>
    <dbReference type="NCBI Taxonomy" id="1447883"/>
    <lineage>
        <taxon>Eukaryota</taxon>
        <taxon>Fungi</taxon>
        <taxon>Dikarya</taxon>
        <taxon>Ascomycota</taxon>
        <taxon>Pezizomycotina</taxon>
        <taxon>Eurotiomycetes</taxon>
        <taxon>Eurotiomycetidae</taxon>
        <taxon>Onygenales</taxon>
        <taxon>Onygenales incertae sedis</taxon>
        <taxon>Polytolypa</taxon>
    </lineage>
</organism>
<dbReference type="AlphaFoldDB" id="A0A2B7XTJ4"/>
<accession>A0A2B7XTJ4</accession>
<protein>
    <submittedName>
        <fullName evidence="6">Uncharacterized protein</fullName>
    </submittedName>
</protein>
<comment type="caution">
    <text evidence="6">The sequence shown here is derived from an EMBL/GenBank/DDBJ whole genome shotgun (WGS) entry which is preliminary data.</text>
</comment>
<feature type="transmembrane region" description="Helical" evidence="5">
    <location>
        <begin position="237"/>
        <end position="259"/>
    </location>
</feature>
<keyword evidence="4 5" id="KW-0472">Membrane</keyword>
<reference evidence="6 7" key="1">
    <citation type="submission" date="2017-10" db="EMBL/GenBank/DDBJ databases">
        <title>Comparative genomics in systemic dimorphic fungi from Ajellomycetaceae.</title>
        <authorList>
            <person name="Munoz J.F."/>
            <person name="Mcewen J.G."/>
            <person name="Clay O.K."/>
            <person name="Cuomo C.A."/>
        </authorList>
    </citation>
    <scope>NUCLEOTIDE SEQUENCE [LARGE SCALE GENOMIC DNA]</scope>
    <source>
        <strain evidence="6 7">UAMH7299</strain>
    </source>
</reference>
<dbReference type="Gene3D" id="1.20.58.340">
    <property type="entry name" value="Magnesium transport protein CorA, transmembrane region"/>
    <property type="match status" value="1"/>
</dbReference>
<gene>
    <name evidence="6" type="ORF">AJ80_06779</name>
</gene>
<evidence type="ECO:0000256" key="3">
    <source>
        <dbReference type="ARBA" id="ARBA00022989"/>
    </source>
</evidence>
<dbReference type="GO" id="GO:0016020">
    <property type="term" value="C:membrane"/>
    <property type="evidence" value="ECO:0007669"/>
    <property type="project" value="UniProtKB-SubCell"/>
</dbReference>
<evidence type="ECO:0000256" key="4">
    <source>
        <dbReference type="ARBA" id="ARBA00023136"/>
    </source>
</evidence>
<evidence type="ECO:0000256" key="5">
    <source>
        <dbReference type="SAM" id="Phobius"/>
    </source>
</evidence>
<evidence type="ECO:0000256" key="1">
    <source>
        <dbReference type="ARBA" id="ARBA00004141"/>
    </source>
</evidence>
<keyword evidence="3 5" id="KW-1133">Transmembrane helix</keyword>
<proteinExistence type="predicted"/>
<feature type="transmembrane region" description="Helical" evidence="5">
    <location>
        <begin position="194"/>
        <end position="217"/>
    </location>
</feature>
<comment type="subcellular location">
    <subcellularLocation>
        <location evidence="1">Membrane</location>
        <topology evidence="1">Multi-pass membrane protein</topology>
    </subcellularLocation>
</comment>
<dbReference type="Pfam" id="PF01544">
    <property type="entry name" value="CorA"/>
    <property type="match status" value="1"/>
</dbReference>
<keyword evidence="7" id="KW-1185">Reference proteome</keyword>
<dbReference type="SUPFAM" id="SSF144083">
    <property type="entry name" value="Magnesium transport protein CorA, transmembrane region"/>
    <property type="match status" value="1"/>
</dbReference>
<evidence type="ECO:0000313" key="7">
    <source>
        <dbReference type="Proteomes" id="UP000224634"/>
    </source>
</evidence>
<dbReference type="InterPro" id="IPR002523">
    <property type="entry name" value="MgTranspt_CorA/ZnTranspt_ZntB"/>
</dbReference>
<name>A0A2B7XTJ4_POLH7</name>
<dbReference type="OrthoDB" id="5430750at2759"/>
<evidence type="ECO:0000256" key="2">
    <source>
        <dbReference type="ARBA" id="ARBA00022692"/>
    </source>
</evidence>
<dbReference type="GO" id="GO:0046873">
    <property type="term" value="F:metal ion transmembrane transporter activity"/>
    <property type="evidence" value="ECO:0007669"/>
    <property type="project" value="InterPro"/>
</dbReference>
<dbReference type="InterPro" id="IPR045863">
    <property type="entry name" value="CorA_TM1_TM2"/>
</dbReference>
<sequence>MSINANLNQQSELDSSLPIISPITGTDSTKLDIIAVTGDSSPTDPLKHFQDGDKFYWLETLHEEITQARIFHIFREAIVNAAEKQTQFFRNFRGTVDREPILTDTQKKEELRLVLEISDILDELNTLKRVLGQHQDVIIKAMPRFPKAGGRLLFAGGQEDSESTIHNDRTVHSMNKQTTIALNQVDAISAQSQILILFTIVTVVFTPLSFFTSYFGMNITELTGEDQNIRLSEAWKVMGPAYGAIIFTCLAASLVMYVYSKYKLHACQVRETLPATGSNTQCFGFSQDSLLSAKAPSSPTRIGSFLKPRGDATKIM</sequence>
<dbReference type="EMBL" id="PDNA01000120">
    <property type="protein sequence ID" value="PGH12265.1"/>
    <property type="molecule type" value="Genomic_DNA"/>
</dbReference>